<evidence type="ECO:0000256" key="6">
    <source>
        <dbReference type="SAM" id="MobiDB-lite"/>
    </source>
</evidence>
<evidence type="ECO:0000256" key="3">
    <source>
        <dbReference type="ARBA" id="ARBA00023027"/>
    </source>
</evidence>
<gene>
    <name evidence="5" type="primary">kptA</name>
    <name evidence="7" type="ORF">GCM10007108_04480</name>
</gene>
<keyword evidence="3 5" id="KW-0520">NAD</keyword>
<reference evidence="7" key="2">
    <citation type="submission" date="2022-09" db="EMBL/GenBank/DDBJ databases">
        <authorList>
            <person name="Sun Q."/>
            <person name="Ohkuma M."/>
        </authorList>
    </citation>
    <scope>NUCLEOTIDE SEQUENCE</scope>
    <source>
        <strain evidence="7">JCM 13583</strain>
    </source>
</reference>
<proteinExistence type="inferred from homology"/>
<comment type="function">
    <text evidence="4 5">Removes the 2'-phosphate from RNA via an intermediate in which the phosphate is ADP-ribosylated by NAD followed by a presumed transesterification to release the RNA and generate ADP-ribose 1''-2''-cyclic phosphate (APPR&gt;P). May function as an ADP-ribosylase.</text>
</comment>
<comment type="caution">
    <text evidence="7">The sequence shown here is derived from an EMBL/GenBank/DDBJ whole genome shotgun (WGS) entry which is preliminary data.</text>
</comment>
<dbReference type="GO" id="GO:0003950">
    <property type="term" value="F:NAD+ poly-ADP-ribosyltransferase activity"/>
    <property type="evidence" value="ECO:0007669"/>
    <property type="project" value="InterPro"/>
</dbReference>
<keyword evidence="2 5" id="KW-0808">Transferase</keyword>
<dbReference type="Gene3D" id="1.10.10.970">
    <property type="entry name" value="RNA 2'-phosphotransferase, Tpt1/KptA family, N-terminal domain"/>
    <property type="match status" value="1"/>
</dbReference>
<dbReference type="Gene3D" id="3.20.170.30">
    <property type="match status" value="1"/>
</dbReference>
<dbReference type="InterPro" id="IPR042080">
    <property type="entry name" value="RNA_2'-PTrans_N"/>
</dbReference>
<evidence type="ECO:0000256" key="1">
    <source>
        <dbReference type="ARBA" id="ARBA00009836"/>
    </source>
</evidence>
<dbReference type="GO" id="GO:0000215">
    <property type="term" value="F:tRNA 2'-phosphotransferase activity"/>
    <property type="evidence" value="ECO:0007669"/>
    <property type="project" value="TreeGrafter"/>
</dbReference>
<evidence type="ECO:0000313" key="8">
    <source>
        <dbReference type="Proteomes" id="UP000632195"/>
    </source>
</evidence>
<evidence type="ECO:0000256" key="2">
    <source>
        <dbReference type="ARBA" id="ARBA00022679"/>
    </source>
</evidence>
<dbReference type="AlphaFoldDB" id="A0AA37F937"/>
<dbReference type="InterPro" id="IPR022928">
    <property type="entry name" value="RNA_2'-PTrans_KptA"/>
</dbReference>
<protein>
    <recommendedName>
        <fullName evidence="5">Probable RNA 2'-phosphotransferase</fullName>
        <ecNumber evidence="5">2.7.1.-</ecNumber>
    </recommendedName>
</protein>
<dbReference type="EC" id="2.7.1.-" evidence="5"/>
<keyword evidence="8" id="KW-1185">Reference proteome</keyword>
<dbReference type="SUPFAM" id="SSF56399">
    <property type="entry name" value="ADP-ribosylation"/>
    <property type="match status" value="1"/>
</dbReference>
<organism evidence="7 8">
    <name type="scientific">Thermogymnomonas acidicola</name>
    <dbReference type="NCBI Taxonomy" id="399579"/>
    <lineage>
        <taxon>Archaea</taxon>
        <taxon>Methanobacteriati</taxon>
        <taxon>Thermoplasmatota</taxon>
        <taxon>Thermoplasmata</taxon>
        <taxon>Thermoplasmatales</taxon>
        <taxon>Thermogymnomonas</taxon>
    </lineage>
</organism>
<dbReference type="PANTHER" id="PTHR12684">
    <property type="entry name" value="PUTATIVE PHOSPHOTRANSFERASE"/>
    <property type="match status" value="1"/>
</dbReference>
<dbReference type="Pfam" id="PF01885">
    <property type="entry name" value="PTS_2-RNA"/>
    <property type="match status" value="1"/>
</dbReference>
<dbReference type="InterPro" id="IPR002745">
    <property type="entry name" value="Ptrans_KptA/Tpt1"/>
</dbReference>
<comment type="similarity">
    <text evidence="1 5">Belongs to the KptA/TPT1 family.</text>
</comment>
<name>A0AA37F937_9ARCH</name>
<feature type="compositionally biased region" description="Basic and acidic residues" evidence="6">
    <location>
        <begin position="229"/>
        <end position="246"/>
    </location>
</feature>
<reference evidence="7" key="1">
    <citation type="journal article" date="2014" name="Int. J. Syst. Evol. Microbiol.">
        <title>Complete genome sequence of Corynebacterium casei LMG S-19264T (=DSM 44701T), isolated from a smear-ripened cheese.</title>
        <authorList>
            <consortium name="US DOE Joint Genome Institute (JGI-PGF)"/>
            <person name="Walter F."/>
            <person name="Albersmeier A."/>
            <person name="Kalinowski J."/>
            <person name="Ruckert C."/>
        </authorList>
    </citation>
    <scope>NUCLEOTIDE SEQUENCE</scope>
    <source>
        <strain evidence="7">JCM 13583</strain>
    </source>
</reference>
<dbReference type="PANTHER" id="PTHR12684:SF2">
    <property type="entry name" value="TRNA 2'-PHOSPHOTRANSFERASE 1"/>
    <property type="match status" value="1"/>
</dbReference>
<dbReference type="InterPro" id="IPR042081">
    <property type="entry name" value="RNA_2'-PTrans_C"/>
</dbReference>
<dbReference type="Proteomes" id="UP000632195">
    <property type="component" value="Unassembled WGS sequence"/>
</dbReference>
<accession>A0AA37F937</accession>
<feature type="region of interest" description="Disordered" evidence="6">
    <location>
        <begin position="222"/>
        <end position="246"/>
    </location>
</feature>
<dbReference type="GO" id="GO:0006388">
    <property type="term" value="P:tRNA splicing, via endonucleolytic cleavage and ligation"/>
    <property type="evidence" value="ECO:0007669"/>
    <property type="project" value="UniProtKB-UniRule"/>
</dbReference>
<evidence type="ECO:0000256" key="5">
    <source>
        <dbReference type="HAMAP-Rule" id="MF_00299"/>
    </source>
</evidence>
<evidence type="ECO:0000256" key="4">
    <source>
        <dbReference type="ARBA" id="ARBA00025212"/>
    </source>
</evidence>
<dbReference type="RefSeq" id="WP_188679936.1">
    <property type="nucleotide sequence ID" value="NZ_BMNY01000001.1"/>
</dbReference>
<evidence type="ECO:0000313" key="7">
    <source>
        <dbReference type="EMBL" id="GGM69500.1"/>
    </source>
</evidence>
<dbReference type="HAMAP" id="MF_00299">
    <property type="entry name" value="KptA"/>
    <property type="match status" value="1"/>
</dbReference>
<sequence length="246" mass="28226">MAAYLRNCERHGPFRGDACPECGSAGKLLMNDREIEAVGRILAGMLRHFPDRYGIRLNEHGWARIYTIVPAIKAQKRQFGWISPYHIEALAKTDPKERYQVNDRKEIRATYGHTIPIKIDDFPSDGIPGILYYQTTDEEMEFIPETGISPSDKTWVHLSSTYRKAYVAGLYHVDNPRVIGIDAAAMLEAGLDIRRATSDVYLTGEISPRFVVEVEREEVSLTEEEMREIEEVKTRRERKVHRDSSQ</sequence>
<dbReference type="EMBL" id="BMNY01000001">
    <property type="protein sequence ID" value="GGM69500.1"/>
    <property type="molecule type" value="Genomic_DNA"/>
</dbReference>